<dbReference type="CDD" id="cd03257">
    <property type="entry name" value="ABC_NikE_OppD_transporters"/>
    <property type="match status" value="2"/>
</dbReference>
<evidence type="ECO:0000256" key="3">
    <source>
        <dbReference type="ARBA" id="ARBA00022741"/>
    </source>
</evidence>
<dbReference type="InterPro" id="IPR013563">
    <property type="entry name" value="Oligopep_ABC_C"/>
</dbReference>
<evidence type="ECO:0000256" key="2">
    <source>
        <dbReference type="ARBA" id="ARBA00022448"/>
    </source>
</evidence>
<dbReference type="NCBIfam" id="NF008453">
    <property type="entry name" value="PRK11308.1"/>
    <property type="match status" value="2"/>
</dbReference>
<proteinExistence type="inferred from homology"/>
<reference evidence="6 7" key="1">
    <citation type="journal article" date="2021" name="ISME Commun">
        <title>Automated analysis of genomic sequences facilitates high-throughput and comprehensive description of bacteria.</title>
        <authorList>
            <person name="Hitch T.C.A."/>
        </authorList>
    </citation>
    <scope>NUCLEOTIDE SEQUENCE [LARGE SCALE GENOMIC DNA]</scope>
    <source>
        <strain evidence="6 7">H2_18</strain>
    </source>
</reference>
<dbReference type="NCBIfam" id="NF007739">
    <property type="entry name" value="PRK10419.1"/>
    <property type="match status" value="2"/>
</dbReference>
<name>A0ABT2T8F3_9FIRM</name>
<keyword evidence="3" id="KW-0547">Nucleotide-binding</keyword>
<feature type="domain" description="ABC transporter" evidence="5">
    <location>
        <begin position="272"/>
        <end position="521"/>
    </location>
</feature>
<keyword evidence="2" id="KW-0813">Transport</keyword>
<sequence>MSLLEVEKLEVQYDKDGMKTEAVKGLSFTIEEGEIVGIVGESGCGKSSAMRALMGLYPETAKVSCKRLYFQGKEEPVCAEKKQVPEGMAMIFQDPFSYLNPTVKIGEQIAQAIRVHEGGRKRQVKQRVCELLDMVGIRNPQKRMRQYPHELSGGMRQRVVTAVALACSPKLIIADEPTTALDVIAQGQMIGLLKKVAKETNVSILLVSHDFAVIASMCERVYVMKEGSFVEEGPTEEVFYNPQNPYTREFLQYIKEPGRKERKREAEKETLLRLDAVTKLYPDRQAKRRIGEEGVRDISFTIRAGETFGLIGESGCGKSTLAKLITGQKKPDRGAMYYQMMRADALPKKKRRECLEKIQMVFQDPYASLNPKMTVGKALLEAFSADTRKREGLEACRKKVEQMLVCVGLSPQDAGKYPEEFSGGQRQRIGIARALIRDPEILVCDEAVSALDVSIQAQVLRVLEDLQKKMQIACLFISHDLHVIRQISQNVGVMYLGSLVECGQTKDVLSDPWHPYTKELLKANPEPDPKKARRKKYTMLREKKEWTGKGCPYLEQCGYKMERCEKESPPRYQFGNREVACFLYSEEHRKGNKDVPMTAQI</sequence>
<dbReference type="Pfam" id="PF08352">
    <property type="entry name" value="oligo_HPY"/>
    <property type="match status" value="2"/>
</dbReference>
<accession>A0ABT2T8F3</accession>
<dbReference type="PROSITE" id="PS00211">
    <property type="entry name" value="ABC_TRANSPORTER_1"/>
    <property type="match status" value="1"/>
</dbReference>
<organism evidence="6 7">
    <name type="scientific">Faecalicatena acetigenes</name>
    <dbReference type="NCBI Taxonomy" id="2981790"/>
    <lineage>
        <taxon>Bacteria</taxon>
        <taxon>Bacillati</taxon>
        <taxon>Bacillota</taxon>
        <taxon>Clostridia</taxon>
        <taxon>Lachnospirales</taxon>
        <taxon>Lachnospiraceae</taxon>
        <taxon>Faecalicatena</taxon>
    </lineage>
</organism>
<protein>
    <submittedName>
        <fullName evidence="6">ABC transporter ATP-binding protein</fullName>
    </submittedName>
</protein>
<keyword evidence="4 6" id="KW-0067">ATP-binding</keyword>
<evidence type="ECO:0000256" key="1">
    <source>
        <dbReference type="ARBA" id="ARBA00005417"/>
    </source>
</evidence>
<dbReference type="Proteomes" id="UP001652394">
    <property type="component" value="Unassembled WGS sequence"/>
</dbReference>
<evidence type="ECO:0000313" key="7">
    <source>
        <dbReference type="Proteomes" id="UP001652394"/>
    </source>
</evidence>
<dbReference type="InterPro" id="IPR050319">
    <property type="entry name" value="ABC_transp_ATP-bind"/>
</dbReference>
<evidence type="ECO:0000313" key="6">
    <source>
        <dbReference type="EMBL" id="MCU6746548.1"/>
    </source>
</evidence>
<evidence type="ECO:0000259" key="5">
    <source>
        <dbReference type="PROSITE" id="PS50893"/>
    </source>
</evidence>
<comment type="similarity">
    <text evidence="1">Belongs to the ABC transporter superfamily.</text>
</comment>
<dbReference type="PANTHER" id="PTHR43776:SF7">
    <property type="entry name" value="D,D-DIPEPTIDE TRANSPORT ATP-BINDING PROTEIN DDPF-RELATED"/>
    <property type="match status" value="1"/>
</dbReference>
<dbReference type="SMART" id="SM00382">
    <property type="entry name" value="AAA"/>
    <property type="match status" value="2"/>
</dbReference>
<dbReference type="SUPFAM" id="SSF52540">
    <property type="entry name" value="P-loop containing nucleoside triphosphate hydrolases"/>
    <property type="match status" value="2"/>
</dbReference>
<dbReference type="EMBL" id="JAOQJX010000002">
    <property type="protein sequence ID" value="MCU6746548.1"/>
    <property type="molecule type" value="Genomic_DNA"/>
</dbReference>
<keyword evidence="7" id="KW-1185">Reference proteome</keyword>
<dbReference type="Pfam" id="PF00005">
    <property type="entry name" value="ABC_tran"/>
    <property type="match status" value="2"/>
</dbReference>
<dbReference type="GO" id="GO:0005524">
    <property type="term" value="F:ATP binding"/>
    <property type="evidence" value="ECO:0007669"/>
    <property type="project" value="UniProtKB-KW"/>
</dbReference>
<dbReference type="RefSeq" id="WP_059068775.1">
    <property type="nucleotide sequence ID" value="NZ_JAOQJX010000002.1"/>
</dbReference>
<dbReference type="Gene3D" id="3.40.50.300">
    <property type="entry name" value="P-loop containing nucleotide triphosphate hydrolases"/>
    <property type="match status" value="2"/>
</dbReference>
<gene>
    <name evidence="6" type="ORF">OCV51_02555</name>
</gene>
<dbReference type="PROSITE" id="PS50893">
    <property type="entry name" value="ABC_TRANSPORTER_2"/>
    <property type="match status" value="2"/>
</dbReference>
<dbReference type="InterPro" id="IPR027417">
    <property type="entry name" value="P-loop_NTPase"/>
</dbReference>
<comment type="caution">
    <text evidence="6">The sequence shown here is derived from an EMBL/GenBank/DDBJ whole genome shotgun (WGS) entry which is preliminary data.</text>
</comment>
<evidence type="ECO:0000256" key="4">
    <source>
        <dbReference type="ARBA" id="ARBA00022840"/>
    </source>
</evidence>
<dbReference type="PANTHER" id="PTHR43776">
    <property type="entry name" value="TRANSPORT ATP-BINDING PROTEIN"/>
    <property type="match status" value="1"/>
</dbReference>
<dbReference type="InterPro" id="IPR017871">
    <property type="entry name" value="ABC_transporter-like_CS"/>
</dbReference>
<dbReference type="InterPro" id="IPR003439">
    <property type="entry name" value="ABC_transporter-like_ATP-bd"/>
</dbReference>
<dbReference type="InterPro" id="IPR003593">
    <property type="entry name" value="AAA+_ATPase"/>
</dbReference>
<dbReference type="NCBIfam" id="TIGR01727">
    <property type="entry name" value="oligo_HPY"/>
    <property type="match status" value="1"/>
</dbReference>
<feature type="domain" description="ABC transporter" evidence="5">
    <location>
        <begin position="4"/>
        <end position="251"/>
    </location>
</feature>